<organism evidence="7 8">
    <name type="scientific">Tianweitania sediminis</name>
    <dbReference type="NCBI Taxonomy" id="1502156"/>
    <lineage>
        <taxon>Bacteria</taxon>
        <taxon>Pseudomonadati</taxon>
        <taxon>Pseudomonadota</taxon>
        <taxon>Alphaproteobacteria</taxon>
        <taxon>Hyphomicrobiales</taxon>
        <taxon>Phyllobacteriaceae</taxon>
        <taxon>Tianweitania</taxon>
    </lineage>
</organism>
<comment type="caution">
    <text evidence="7">The sequence shown here is derived from an EMBL/GenBank/DDBJ whole genome shotgun (WGS) entry which is preliminary data.</text>
</comment>
<dbReference type="Proteomes" id="UP000666240">
    <property type="component" value="Unassembled WGS sequence"/>
</dbReference>
<comment type="similarity">
    <text evidence="1">Belongs to the ribonucleoside diphosphate reductase class-2 family.</text>
</comment>
<name>A0A8J7R9B9_9HYPH</name>
<comment type="catalytic activity">
    <reaction evidence="5">
        <text>a 2'-deoxyribonucleoside 5'-diphosphate + [thioredoxin]-disulfide + H2O = a ribonucleoside 5'-diphosphate + [thioredoxin]-dithiol</text>
        <dbReference type="Rhea" id="RHEA:23252"/>
        <dbReference type="Rhea" id="RHEA-COMP:10698"/>
        <dbReference type="Rhea" id="RHEA-COMP:10700"/>
        <dbReference type="ChEBI" id="CHEBI:15377"/>
        <dbReference type="ChEBI" id="CHEBI:29950"/>
        <dbReference type="ChEBI" id="CHEBI:50058"/>
        <dbReference type="ChEBI" id="CHEBI:57930"/>
        <dbReference type="ChEBI" id="CHEBI:73316"/>
        <dbReference type="EC" id="1.17.4.1"/>
    </reaction>
</comment>
<keyword evidence="3" id="KW-0237">DNA synthesis</keyword>
<feature type="domain" description="TSCPD" evidence="6">
    <location>
        <begin position="14"/>
        <end position="98"/>
    </location>
</feature>
<evidence type="ECO:0000256" key="5">
    <source>
        <dbReference type="ARBA" id="ARBA00047754"/>
    </source>
</evidence>
<proteinExistence type="inferred from homology"/>
<dbReference type="EC" id="1.17.4.1" evidence="2"/>
<evidence type="ECO:0000256" key="1">
    <source>
        <dbReference type="ARBA" id="ARBA00007405"/>
    </source>
</evidence>
<dbReference type="AlphaFoldDB" id="A0A8J7R9B9"/>
<reference evidence="7" key="1">
    <citation type="submission" date="2021-03" db="EMBL/GenBank/DDBJ databases">
        <title>Genome sequencing and assembly of Tianweitania sediminis.</title>
        <authorList>
            <person name="Chhetri G."/>
        </authorList>
    </citation>
    <scope>NUCLEOTIDE SEQUENCE</scope>
    <source>
        <strain evidence="7">Z8</strain>
    </source>
</reference>
<accession>A0A8J7R9B9</accession>
<evidence type="ECO:0000256" key="3">
    <source>
        <dbReference type="ARBA" id="ARBA00022634"/>
    </source>
</evidence>
<evidence type="ECO:0000256" key="2">
    <source>
        <dbReference type="ARBA" id="ARBA00012274"/>
    </source>
</evidence>
<dbReference type="RefSeq" id="WP_209336686.1">
    <property type="nucleotide sequence ID" value="NZ_JAGIYY010000008.1"/>
</dbReference>
<dbReference type="InterPro" id="IPR024434">
    <property type="entry name" value="TSCPD_dom"/>
</dbReference>
<sequence>MTREIIPQRRASENEEIAFAGTQVSVSFGYYDDGRVAEVFLSTRKAGSAVDVAARDTAVLMSLLLQYGCSAKIIGRAITADAQGRPEGLAGIVARLVEERQAERVALMVEAAE</sequence>
<dbReference type="Pfam" id="PF12637">
    <property type="entry name" value="TSCPD"/>
    <property type="match status" value="1"/>
</dbReference>
<dbReference type="EMBL" id="JAGIYY010000008">
    <property type="protein sequence ID" value="MBP0440667.1"/>
    <property type="molecule type" value="Genomic_DNA"/>
</dbReference>
<evidence type="ECO:0000256" key="4">
    <source>
        <dbReference type="ARBA" id="ARBA00022741"/>
    </source>
</evidence>
<evidence type="ECO:0000313" key="7">
    <source>
        <dbReference type="EMBL" id="MBP0440667.1"/>
    </source>
</evidence>
<keyword evidence="4" id="KW-0547">Nucleotide-binding</keyword>
<evidence type="ECO:0000259" key="6">
    <source>
        <dbReference type="Pfam" id="PF12637"/>
    </source>
</evidence>
<keyword evidence="8" id="KW-1185">Reference proteome</keyword>
<evidence type="ECO:0000313" key="8">
    <source>
        <dbReference type="Proteomes" id="UP000666240"/>
    </source>
</evidence>
<protein>
    <recommendedName>
        <fullName evidence="2">ribonucleoside-diphosphate reductase</fullName>
        <ecNumber evidence="2">1.17.4.1</ecNumber>
    </recommendedName>
</protein>
<gene>
    <name evidence="7" type="ORF">J5Y06_18615</name>
</gene>